<evidence type="ECO:0000313" key="8">
    <source>
        <dbReference type="EMBL" id="GJN12987.1"/>
    </source>
</evidence>
<evidence type="ECO:0000256" key="4">
    <source>
        <dbReference type="ARBA" id="ARBA00023163"/>
    </source>
</evidence>
<feature type="compositionally biased region" description="Low complexity" evidence="6">
    <location>
        <begin position="1"/>
        <end position="32"/>
    </location>
</feature>
<dbReference type="SUPFAM" id="SSF54171">
    <property type="entry name" value="DNA-binding domain"/>
    <property type="match status" value="1"/>
</dbReference>
<keyword evidence="5" id="KW-0539">Nucleus</keyword>
<dbReference type="Pfam" id="PF01429">
    <property type="entry name" value="MBD"/>
    <property type="match status" value="1"/>
</dbReference>
<gene>
    <name evidence="8" type="primary">ga31318</name>
    <name evidence="8" type="ORF">PR202_ga31318</name>
</gene>
<proteinExistence type="predicted"/>
<evidence type="ECO:0000256" key="5">
    <source>
        <dbReference type="ARBA" id="ARBA00023242"/>
    </source>
</evidence>
<feature type="domain" description="MBD" evidence="7">
    <location>
        <begin position="121"/>
        <end position="193"/>
    </location>
</feature>
<evidence type="ECO:0000313" key="9">
    <source>
        <dbReference type="Proteomes" id="UP001054889"/>
    </source>
</evidence>
<dbReference type="AlphaFoldDB" id="A0AAV5DSB3"/>
<evidence type="ECO:0000256" key="6">
    <source>
        <dbReference type="SAM" id="MobiDB-lite"/>
    </source>
</evidence>
<evidence type="ECO:0000256" key="2">
    <source>
        <dbReference type="ARBA" id="ARBA00023015"/>
    </source>
</evidence>
<dbReference type="PROSITE" id="PS50982">
    <property type="entry name" value="MBD"/>
    <property type="match status" value="1"/>
</dbReference>
<dbReference type="PANTHER" id="PTHR34067">
    <property type="entry name" value="OS04G0193200 PROTEIN"/>
    <property type="match status" value="1"/>
</dbReference>
<dbReference type="InterPro" id="IPR038945">
    <property type="entry name" value="MBD13-like"/>
</dbReference>
<organism evidence="8 9">
    <name type="scientific">Eleusine coracana subsp. coracana</name>
    <dbReference type="NCBI Taxonomy" id="191504"/>
    <lineage>
        <taxon>Eukaryota</taxon>
        <taxon>Viridiplantae</taxon>
        <taxon>Streptophyta</taxon>
        <taxon>Embryophyta</taxon>
        <taxon>Tracheophyta</taxon>
        <taxon>Spermatophyta</taxon>
        <taxon>Magnoliopsida</taxon>
        <taxon>Liliopsida</taxon>
        <taxon>Poales</taxon>
        <taxon>Poaceae</taxon>
        <taxon>PACMAD clade</taxon>
        <taxon>Chloridoideae</taxon>
        <taxon>Cynodonteae</taxon>
        <taxon>Eleusininae</taxon>
        <taxon>Eleusine</taxon>
    </lineage>
</organism>
<protein>
    <recommendedName>
        <fullName evidence="7">MBD domain-containing protein</fullName>
    </recommendedName>
</protein>
<dbReference type="Proteomes" id="UP001054889">
    <property type="component" value="Unassembled WGS sequence"/>
</dbReference>
<dbReference type="InterPro" id="IPR001739">
    <property type="entry name" value="Methyl_CpG_DNA-bd"/>
</dbReference>
<reference evidence="8" key="2">
    <citation type="submission" date="2021-12" db="EMBL/GenBank/DDBJ databases">
        <title>Resequencing data analysis of finger millet.</title>
        <authorList>
            <person name="Hatakeyama M."/>
            <person name="Aluri S."/>
            <person name="Balachadran M.T."/>
            <person name="Sivarajan S.R."/>
            <person name="Poveda L."/>
            <person name="Shimizu-Inatsugi R."/>
            <person name="Schlapbach R."/>
            <person name="Sreeman S.M."/>
            <person name="Shimizu K.K."/>
        </authorList>
    </citation>
    <scope>NUCLEOTIDE SEQUENCE</scope>
</reference>
<keyword evidence="9" id="KW-1185">Reference proteome</keyword>
<dbReference type="GO" id="GO:0003677">
    <property type="term" value="F:DNA binding"/>
    <property type="evidence" value="ECO:0007669"/>
    <property type="project" value="UniProtKB-KW"/>
</dbReference>
<evidence type="ECO:0000259" key="7">
    <source>
        <dbReference type="PROSITE" id="PS50982"/>
    </source>
</evidence>
<dbReference type="Gene3D" id="3.30.890.10">
    <property type="entry name" value="Methyl-cpg-binding Protein 2, Chain A"/>
    <property type="match status" value="1"/>
</dbReference>
<feature type="region of interest" description="Disordered" evidence="6">
    <location>
        <begin position="1"/>
        <end position="57"/>
    </location>
</feature>
<evidence type="ECO:0000256" key="1">
    <source>
        <dbReference type="ARBA" id="ARBA00004123"/>
    </source>
</evidence>
<dbReference type="EMBL" id="BQKI01000029">
    <property type="protein sequence ID" value="GJN12987.1"/>
    <property type="molecule type" value="Genomic_DNA"/>
</dbReference>
<keyword evidence="4" id="KW-0804">Transcription</keyword>
<comment type="subcellular location">
    <subcellularLocation>
        <location evidence="1">Nucleus</location>
    </subcellularLocation>
</comment>
<keyword evidence="2" id="KW-0805">Transcription regulation</keyword>
<keyword evidence="3" id="KW-0238">DNA-binding</keyword>
<sequence>MVSTRRSARSSGSGPVPREGEPAEPASGAALATVSRRRSREDSPRQRPGPAREIGSFHTAIVIHDKTLKQPVEVEKQGRKGNENAVVEGLDEMDEDGETLEEPPGWLPDGWIMEAHCDDDGSIYRRSYTWLPGGWVIEIRAGGKTMEKMYKFYVHLPTGKRFLSKEDVLHYVNEGKVSSCDMDVLCDTRTDDNPQSMLKRLGVEGQTKQKSVTALVLDKEPNDQTPNHC</sequence>
<name>A0AAV5DSB3_ELECO</name>
<comment type="caution">
    <text evidence="8">The sequence shown here is derived from an EMBL/GenBank/DDBJ whole genome shotgun (WGS) entry which is preliminary data.</text>
</comment>
<evidence type="ECO:0000256" key="3">
    <source>
        <dbReference type="ARBA" id="ARBA00023125"/>
    </source>
</evidence>
<dbReference type="InterPro" id="IPR016177">
    <property type="entry name" value="DNA-bd_dom_sf"/>
</dbReference>
<reference evidence="8" key="1">
    <citation type="journal article" date="2018" name="DNA Res.">
        <title>Multiple hybrid de novo genome assembly of finger millet, an orphan allotetraploid crop.</title>
        <authorList>
            <person name="Hatakeyama M."/>
            <person name="Aluri S."/>
            <person name="Balachadran M.T."/>
            <person name="Sivarajan S.R."/>
            <person name="Patrignani A."/>
            <person name="Gruter S."/>
            <person name="Poveda L."/>
            <person name="Shimizu-Inatsugi R."/>
            <person name="Baeten J."/>
            <person name="Francoijs K.J."/>
            <person name="Nataraja K.N."/>
            <person name="Reddy Y.A.N."/>
            <person name="Phadnis S."/>
            <person name="Ravikumar R.L."/>
            <person name="Schlapbach R."/>
            <person name="Sreeman S.M."/>
            <person name="Shimizu K.K."/>
        </authorList>
    </citation>
    <scope>NUCLEOTIDE SEQUENCE</scope>
</reference>
<accession>A0AAV5DSB3</accession>
<dbReference type="GO" id="GO:0005634">
    <property type="term" value="C:nucleus"/>
    <property type="evidence" value="ECO:0007669"/>
    <property type="project" value="UniProtKB-SubCell"/>
</dbReference>
<dbReference type="PANTHER" id="PTHR34067:SF9">
    <property type="entry name" value="OS04G0266400 PROTEIN"/>
    <property type="match status" value="1"/>
</dbReference>